<evidence type="ECO:0000313" key="11">
    <source>
        <dbReference type="EMBL" id="KAJ8770503.1"/>
    </source>
</evidence>
<feature type="domain" description="Wax synthase" evidence="10">
    <location>
        <begin position="173"/>
        <end position="259"/>
    </location>
</feature>
<evidence type="ECO:0000256" key="5">
    <source>
        <dbReference type="ARBA" id="ARBA00022989"/>
    </source>
</evidence>
<feature type="transmembrane region" description="Helical" evidence="9">
    <location>
        <begin position="61"/>
        <end position="81"/>
    </location>
</feature>
<organism evidence="11 12">
    <name type="scientific">Erythroxylum novogranatense</name>
    <dbReference type="NCBI Taxonomy" id="1862640"/>
    <lineage>
        <taxon>Eukaryota</taxon>
        <taxon>Viridiplantae</taxon>
        <taxon>Streptophyta</taxon>
        <taxon>Embryophyta</taxon>
        <taxon>Tracheophyta</taxon>
        <taxon>Spermatophyta</taxon>
        <taxon>Magnoliopsida</taxon>
        <taxon>eudicotyledons</taxon>
        <taxon>Gunneridae</taxon>
        <taxon>Pentapetalae</taxon>
        <taxon>rosids</taxon>
        <taxon>fabids</taxon>
        <taxon>Malpighiales</taxon>
        <taxon>Erythroxylaceae</taxon>
        <taxon>Erythroxylum</taxon>
    </lineage>
</organism>
<dbReference type="GO" id="GO:0008374">
    <property type="term" value="F:O-acyltransferase activity"/>
    <property type="evidence" value="ECO:0007669"/>
    <property type="project" value="InterPro"/>
</dbReference>
<keyword evidence="5 9" id="KW-1133">Transmembrane helix</keyword>
<feature type="transmembrane region" description="Helical" evidence="9">
    <location>
        <begin position="6"/>
        <end position="28"/>
    </location>
</feature>
<keyword evidence="7 9" id="KW-0472">Membrane</keyword>
<evidence type="ECO:0000256" key="6">
    <source>
        <dbReference type="ARBA" id="ARBA00023098"/>
    </source>
</evidence>
<dbReference type="Proteomes" id="UP001159364">
    <property type="component" value="Linkage Group LG03"/>
</dbReference>
<dbReference type="PANTHER" id="PTHR31595">
    <property type="entry name" value="LONG-CHAIN-ALCOHOL O-FATTY-ACYLTRANSFERASE 3-RELATED"/>
    <property type="match status" value="1"/>
</dbReference>
<dbReference type="GO" id="GO:0016020">
    <property type="term" value="C:membrane"/>
    <property type="evidence" value="ECO:0007669"/>
    <property type="project" value="UniProtKB-SubCell"/>
</dbReference>
<keyword evidence="3" id="KW-0808">Transferase</keyword>
<evidence type="ECO:0000256" key="9">
    <source>
        <dbReference type="SAM" id="Phobius"/>
    </source>
</evidence>
<feature type="transmembrane region" description="Helical" evidence="9">
    <location>
        <begin position="256"/>
        <end position="275"/>
    </location>
</feature>
<dbReference type="AlphaFoldDB" id="A0AAV8TUN6"/>
<dbReference type="GO" id="GO:0006629">
    <property type="term" value="P:lipid metabolic process"/>
    <property type="evidence" value="ECO:0007669"/>
    <property type="project" value="UniProtKB-KW"/>
</dbReference>
<reference evidence="11 12" key="1">
    <citation type="submission" date="2021-09" db="EMBL/GenBank/DDBJ databases">
        <title>Genomic insights and catalytic innovation underlie evolution of tropane alkaloids biosynthesis.</title>
        <authorList>
            <person name="Wang Y.-J."/>
            <person name="Tian T."/>
            <person name="Huang J.-P."/>
            <person name="Huang S.-X."/>
        </authorList>
    </citation>
    <scope>NUCLEOTIDE SEQUENCE [LARGE SCALE GENOMIC DNA]</scope>
    <source>
        <strain evidence="11">KIB-2018</strain>
        <tissue evidence="11">Leaf</tissue>
    </source>
</reference>
<dbReference type="InterPro" id="IPR032805">
    <property type="entry name" value="Wax_synthase_dom"/>
</dbReference>
<keyword evidence="8" id="KW-0012">Acyltransferase</keyword>
<feature type="transmembrane region" description="Helical" evidence="9">
    <location>
        <begin position="35"/>
        <end position="55"/>
    </location>
</feature>
<evidence type="ECO:0000256" key="1">
    <source>
        <dbReference type="ARBA" id="ARBA00004141"/>
    </source>
</evidence>
<dbReference type="Pfam" id="PF13813">
    <property type="entry name" value="MBOAT_2"/>
    <property type="match status" value="1"/>
</dbReference>
<evidence type="ECO:0000256" key="3">
    <source>
        <dbReference type="ARBA" id="ARBA00022679"/>
    </source>
</evidence>
<proteinExistence type="inferred from homology"/>
<feature type="transmembrane region" description="Helical" evidence="9">
    <location>
        <begin position="211"/>
        <end position="236"/>
    </location>
</feature>
<name>A0AAV8TUN6_9ROSI</name>
<evidence type="ECO:0000256" key="7">
    <source>
        <dbReference type="ARBA" id="ARBA00023136"/>
    </source>
</evidence>
<sequence length="325" mass="37206">MKEETFLSSINNPLALLLASLAYSHIFIARITKPILRVISLVPVFYIFTILPWYFSSSFLRGLVSFFITWITSFKLLLFCFKKGPVFDCKNYFDFVLVSIFPIKFKGTNQHLDPFLAPKLGFLLPILTYSCIYRDLYEYKPFSGVSIMILGFYSLWTCGPGLARVVSRYELVPLFNHPYLATSLHDFWGRRWNRLSSSILRHTIHDPTKNALLGIVGVGPAKVVALITTLVVSGIMHELMFYYITCGLTPSWEMTWFFVLHGLCMAFESIFKYLARARGWSPVHSAISRLLTLGFVLATFYRLLVLPVLRSAQNDCNLLDKGLRS</sequence>
<dbReference type="EMBL" id="JAIWQS010000003">
    <property type="protein sequence ID" value="KAJ8770503.1"/>
    <property type="molecule type" value="Genomic_DNA"/>
</dbReference>
<comment type="similarity">
    <text evidence="2">Belongs to the wax synthase family.</text>
</comment>
<evidence type="ECO:0000256" key="8">
    <source>
        <dbReference type="ARBA" id="ARBA00023315"/>
    </source>
</evidence>
<comment type="subcellular location">
    <subcellularLocation>
        <location evidence="1">Membrane</location>
        <topology evidence="1">Multi-pass membrane protein</topology>
    </subcellularLocation>
</comment>
<gene>
    <name evidence="11" type="ORF">K2173_017994</name>
</gene>
<keyword evidence="6" id="KW-0443">Lipid metabolism</keyword>
<evidence type="ECO:0000259" key="10">
    <source>
        <dbReference type="Pfam" id="PF13813"/>
    </source>
</evidence>
<dbReference type="InterPro" id="IPR044851">
    <property type="entry name" value="Wax_synthase"/>
</dbReference>
<evidence type="ECO:0000256" key="2">
    <source>
        <dbReference type="ARBA" id="ARBA00007282"/>
    </source>
</evidence>
<keyword evidence="12" id="KW-1185">Reference proteome</keyword>
<evidence type="ECO:0000313" key="12">
    <source>
        <dbReference type="Proteomes" id="UP001159364"/>
    </source>
</evidence>
<protein>
    <recommendedName>
        <fullName evidence="10">Wax synthase domain-containing protein</fullName>
    </recommendedName>
</protein>
<keyword evidence="4 9" id="KW-0812">Transmembrane</keyword>
<comment type="caution">
    <text evidence="11">The sequence shown here is derived from an EMBL/GenBank/DDBJ whole genome shotgun (WGS) entry which is preliminary data.</text>
</comment>
<accession>A0AAV8TUN6</accession>
<dbReference type="PANTHER" id="PTHR31595:SF11">
    <property type="entry name" value="LONG-CHAIN-ALCOHOL O-FATTY-ACYLTRANSFERASE 1-RELATED"/>
    <property type="match status" value="1"/>
</dbReference>
<feature type="transmembrane region" description="Helical" evidence="9">
    <location>
        <begin position="287"/>
        <end position="309"/>
    </location>
</feature>
<evidence type="ECO:0000256" key="4">
    <source>
        <dbReference type="ARBA" id="ARBA00022692"/>
    </source>
</evidence>